<feature type="transmembrane region" description="Helical" evidence="9">
    <location>
        <begin position="340"/>
        <end position="361"/>
    </location>
</feature>
<feature type="region of interest" description="Disordered" evidence="8">
    <location>
        <begin position="1"/>
        <end position="126"/>
    </location>
</feature>
<dbReference type="RefSeq" id="XP_069212823.1">
    <property type="nucleotide sequence ID" value="XM_069349279.1"/>
</dbReference>
<keyword evidence="5" id="KW-0029">Amino-acid transport</keyword>
<feature type="compositionally biased region" description="Low complexity" evidence="8">
    <location>
        <begin position="21"/>
        <end position="54"/>
    </location>
</feature>
<organism evidence="11 12">
    <name type="scientific">Vanrija albida</name>
    <dbReference type="NCBI Taxonomy" id="181172"/>
    <lineage>
        <taxon>Eukaryota</taxon>
        <taxon>Fungi</taxon>
        <taxon>Dikarya</taxon>
        <taxon>Basidiomycota</taxon>
        <taxon>Agaricomycotina</taxon>
        <taxon>Tremellomycetes</taxon>
        <taxon>Trichosporonales</taxon>
        <taxon>Trichosporonaceae</taxon>
        <taxon>Vanrija</taxon>
    </lineage>
</organism>
<dbReference type="Pfam" id="PF01490">
    <property type="entry name" value="Aa_trans"/>
    <property type="match status" value="1"/>
</dbReference>
<feature type="transmembrane region" description="Helical" evidence="9">
    <location>
        <begin position="221"/>
        <end position="245"/>
    </location>
</feature>
<feature type="transmembrane region" description="Helical" evidence="9">
    <location>
        <begin position="489"/>
        <end position="507"/>
    </location>
</feature>
<dbReference type="PANTHER" id="PTHR22950">
    <property type="entry name" value="AMINO ACID TRANSPORTER"/>
    <property type="match status" value="1"/>
</dbReference>
<accession>A0ABR3QDT6</accession>
<keyword evidence="4 9" id="KW-0812">Transmembrane</keyword>
<evidence type="ECO:0000256" key="3">
    <source>
        <dbReference type="ARBA" id="ARBA00022448"/>
    </source>
</evidence>
<keyword evidence="12" id="KW-1185">Reference proteome</keyword>
<evidence type="ECO:0000256" key="4">
    <source>
        <dbReference type="ARBA" id="ARBA00022692"/>
    </source>
</evidence>
<keyword evidence="7 9" id="KW-0472">Membrane</keyword>
<dbReference type="GeneID" id="95981671"/>
<feature type="transmembrane region" description="Helical" evidence="9">
    <location>
        <begin position="178"/>
        <end position="200"/>
    </location>
</feature>
<reference evidence="11 12" key="1">
    <citation type="submission" date="2023-08" db="EMBL/GenBank/DDBJ databases">
        <title>Annotated Genome Sequence of Vanrija albida AlHP1.</title>
        <authorList>
            <person name="Herzog R."/>
        </authorList>
    </citation>
    <scope>NUCLEOTIDE SEQUENCE [LARGE SCALE GENOMIC DNA]</scope>
    <source>
        <strain evidence="11 12">AlHP1</strain>
    </source>
</reference>
<evidence type="ECO:0000256" key="8">
    <source>
        <dbReference type="SAM" id="MobiDB-lite"/>
    </source>
</evidence>
<dbReference type="Proteomes" id="UP001565368">
    <property type="component" value="Unassembled WGS sequence"/>
</dbReference>
<name>A0ABR3QDT6_9TREE</name>
<evidence type="ECO:0000313" key="11">
    <source>
        <dbReference type="EMBL" id="KAL1412879.1"/>
    </source>
</evidence>
<sequence>MQRSKDSPGVGHDTDAYPLLSRAAAASPVAGSSRRASPAPSSRPGSRNAPSRPSTRTDSQSTSPALRYNLDLEAGTSAPSSARASPRPPHSSLLFKAPDEDEGDTSLDHGDHDEHSAEAPLLRDRERLTTEEEEELMLAEGPRSATGTLMDGIANMANSILGAGIIGLPYAIKQAGFVTGVTLLITLAIVTDWTIRLVVLNAKLSGRDSYIDVMYHCFGPLGASAVSFFQFAFAFGGMCAFNVIIGDSIPPVIRFVFPFLAEHAVLNLLVNRNFIIFLATVTVSFPLSLHRDIVKLSKSSSFALISMGIIVASVVLRGVGVDQSLRGSSLDVFSIMKPGVFEAIGVISFAFVCHHNTMFIYKSIQMPTLDRFNAVTHTSTSLSLVCCLLMSVTGYLVFTDKTEGNILNNFAADDWVINFARFCFGANMSTTIPLENYVCREVIEDYYFKDRGFSPRRHLVVTSLIVFSAMFISLLTCDLGVVLEIAGGLSATALAFIFPAAAYYTLVGGAWNSRSKLPAVLCTTFGCVVLVLSCGITITKTLRGEVSHKKCT</sequence>
<evidence type="ECO:0000256" key="9">
    <source>
        <dbReference type="SAM" id="Phobius"/>
    </source>
</evidence>
<evidence type="ECO:0000256" key="6">
    <source>
        <dbReference type="ARBA" id="ARBA00022989"/>
    </source>
</evidence>
<dbReference type="PANTHER" id="PTHR22950:SF458">
    <property type="entry name" value="SODIUM-COUPLED NEUTRAL AMINO ACID TRANSPORTER 11-RELATED"/>
    <property type="match status" value="1"/>
</dbReference>
<evidence type="ECO:0000259" key="10">
    <source>
        <dbReference type="Pfam" id="PF01490"/>
    </source>
</evidence>
<evidence type="ECO:0000256" key="2">
    <source>
        <dbReference type="ARBA" id="ARBA00008066"/>
    </source>
</evidence>
<gene>
    <name evidence="11" type="ORF">Q8F55_000628</name>
</gene>
<feature type="transmembrane region" description="Helical" evidence="9">
    <location>
        <begin position="301"/>
        <end position="320"/>
    </location>
</feature>
<evidence type="ECO:0000256" key="5">
    <source>
        <dbReference type="ARBA" id="ARBA00022970"/>
    </source>
</evidence>
<dbReference type="EMBL" id="JBBXJM010000001">
    <property type="protein sequence ID" value="KAL1412879.1"/>
    <property type="molecule type" value="Genomic_DNA"/>
</dbReference>
<evidence type="ECO:0000313" key="12">
    <source>
        <dbReference type="Proteomes" id="UP001565368"/>
    </source>
</evidence>
<proteinExistence type="inferred from homology"/>
<feature type="compositionally biased region" description="Basic and acidic residues" evidence="8">
    <location>
        <begin position="106"/>
        <end position="126"/>
    </location>
</feature>
<feature type="transmembrane region" description="Helical" evidence="9">
    <location>
        <begin position="419"/>
        <end position="438"/>
    </location>
</feature>
<feature type="domain" description="Amino acid transporter transmembrane" evidence="10">
    <location>
        <begin position="146"/>
        <end position="538"/>
    </location>
</feature>
<keyword evidence="6 9" id="KW-1133">Transmembrane helix</keyword>
<comment type="caution">
    <text evidence="11">The sequence shown here is derived from an EMBL/GenBank/DDBJ whole genome shotgun (WGS) entry which is preliminary data.</text>
</comment>
<feature type="transmembrane region" description="Helical" evidence="9">
    <location>
        <begin position="382"/>
        <end position="399"/>
    </location>
</feature>
<comment type="subcellular location">
    <subcellularLocation>
        <location evidence="1">Membrane</location>
        <topology evidence="1">Multi-pass membrane protein</topology>
    </subcellularLocation>
</comment>
<comment type="similarity">
    <text evidence="2">Belongs to the amino acid/polyamine transporter 2 family.</text>
</comment>
<evidence type="ECO:0000256" key="1">
    <source>
        <dbReference type="ARBA" id="ARBA00004141"/>
    </source>
</evidence>
<feature type="transmembrane region" description="Helical" evidence="9">
    <location>
        <begin position="153"/>
        <end position="172"/>
    </location>
</feature>
<feature type="transmembrane region" description="Helical" evidence="9">
    <location>
        <begin position="519"/>
        <end position="538"/>
    </location>
</feature>
<evidence type="ECO:0000256" key="7">
    <source>
        <dbReference type="ARBA" id="ARBA00023136"/>
    </source>
</evidence>
<protein>
    <recommendedName>
        <fullName evidence="10">Amino acid transporter transmembrane domain-containing protein</fullName>
    </recommendedName>
</protein>
<feature type="transmembrane region" description="Helical" evidence="9">
    <location>
        <begin position="265"/>
        <end position="289"/>
    </location>
</feature>
<dbReference type="InterPro" id="IPR013057">
    <property type="entry name" value="AA_transpt_TM"/>
</dbReference>
<feature type="transmembrane region" description="Helical" evidence="9">
    <location>
        <begin position="459"/>
        <end position="483"/>
    </location>
</feature>
<keyword evidence="3" id="KW-0813">Transport</keyword>